<dbReference type="Proteomes" id="UP000032930">
    <property type="component" value="Chromosome"/>
</dbReference>
<dbReference type="KEGG" id="xbv:XBW1_1493"/>
<name>A0A0B6X5N9_XENBV</name>
<dbReference type="EMBL" id="FO818637">
    <property type="protein sequence ID" value="CDM88850.1"/>
    <property type="molecule type" value="Genomic_DNA"/>
</dbReference>
<protein>
    <submittedName>
        <fullName evidence="1">Uncharacterized protein</fullName>
    </submittedName>
</protein>
<evidence type="ECO:0000313" key="2">
    <source>
        <dbReference type="Proteomes" id="UP000032930"/>
    </source>
</evidence>
<reference evidence="1 2" key="1">
    <citation type="submission" date="2014-02" db="EMBL/GenBank/DDBJ databases">
        <authorList>
            <person name="Genoscope - CEA"/>
        </authorList>
    </citation>
    <scope>NUCLEOTIDE SEQUENCE [LARGE SCALE GENOMIC DNA]</scope>
    <source>
        <strain evidence="1 2">CS03</strain>
    </source>
</reference>
<accession>A0A0B6X5N9</accession>
<evidence type="ECO:0000313" key="1">
    <source>
        <dbReference type="EMBL" id="CDM88850.1"/>
    </source>
</evidence>
<gene>
    <name evidence="1" type="ORF">XBW1_1493</name>
</gene>
<organism evidence="1 2">
    <name type="scientific">Xenorhabdus bovienii</name>
    <name type="common">Xenorhabdus nematophila subsp. bovienii</name>
    <dbReference type="NCBI Taxonomy" id="40576"/>
    <lineage>
        <taxon>Bacteria</taxon>
        <taxon>Pseudomonadati</taxon>
        <taxon>Pseudomonadota</taxon>
        <taxon>Gammaproteobacteria</taxon>
        <taxon>Enterobacterales</taxon>
        <taxon>Morganellaceae</taxon>
        <taxon>Xenorhabdus</taxon>
    </lineage>
</organism>
<proteinExistence type="predicted"/>
<sequence length="52" mass="6022">MIIFYRGLPINSIFTLQTIYDEYVFAVRYDVGIALCATYRSIQSLPTRSELV</sequence>
<dbReference type="AlphaFoldDB" id="A0A0B6X5N9"/>